<evidence type="ECO:0000313" key="1">
    <source>
        <dbReference type="EMBL" id="JAD30130.1"/>
    </source>
</evidence>
<reference evidence="1" key="1">
    <citation type="submission" date="2014-09" db="EMBL/GenBank/DDBJ databases">
        <authorList>
            <person name="Magalhaes I.L.F."/>
            <person name="Oliveira U."/>
            <person name="Santos F.R."/>
            <person name="Vidigal T.H.D.A."/>
            <person name="Brescovit A.D."/>
            <person name="Santos A.J."/>
        </authorList>
    </citation>
    <scope>NUCLEOTIDE SEQUENCE</scope>
    <source>
        <tissue evidence="1">Shoot tissue taken approximately 20 cm above the soil surface</tissue>
    </source>
</reference>
<dbReference type="EMBL" id="GBRH01267765">
    <property type="protein sequence ID" value="JAD30130.1"/>
    <property type="molecule type" value="Transcribed_RNA"/>
</dbReference>
<reference evidence="1" key="2">
    <citation type="journal article" date="2015" name="Data Brief">
        <title>Shoot transcriptome of the giant reed, Arundo donax.</title>
        <authorList>
            <person name="Barrero R.A."/>
            <person name="Guerrero F.D."/>
            <person name="Moolhuijzen P."/>
            <person name="Goolsby J.A."/>
            <person name="Tidwell J."/>
            <person name="Bellgard S.E."/>
            <person name="Bellgard M.I."/>
        </authorList>
    </citation>
    <scope>NUCLEOTIDE SEQUENCE</scope>
    <source>
        <tissue evidence="1">Shoot tissue taken approximately 20 cm above the soil surface</tissue>
    </source>
</reference>
<name>A0A0A8Z089_ARUDO</name>
<sequence length="25" mass="2969">MWNNSGKTYRNNVQNILWGEQDITS</sequence>
<accession>A0A0A8Z089</accession>
<organism evidence="1">
    <name type="scientific">Arundo donax</name>
    <name type="common">Giant reed</name>
    <name type="synonym">Donax arundinaceus</name>
    <dbReference type="NCBI Taxonomy" id="35708"/>
    <lineage>
        <taxon>Eukaryota</taxon>
        <taxon>Viridiplantae</taxon>
        <taxon>Streptophyta</taxon>
        <taxon>Embryophyta</taxon>
        <taxon>Tracheophyta</taxon>
        <taxon>Spermatophyta</taxon>
        <taxon>Magnoliopsida</taxon>
        <taxon>Liliopsida</taxon>
        <taxon>Poales</taxon>
        <taxon>Poaceae</taxon>
        <taxon>PACMAD clade</taxon>
        <taxon>Arundinoideae</taxon>
        <taxon>Arundineae</taxon>
        <taxon>Arundo</taxon>
    </lineage>
</organism>
<protein>
    <submittedName>
        <fullName evidence="1">Uncharacterized protein</fullName>
    </submittedName>
</protein>
<proteinExistence type="predicted"/>
<dbReference type="AlphaFoldDB" id="A0A0A8Z089"/>